<proteinExistence type="predicted"/>
<accession>A0A9W4GNS0</accession>
<feature type="region of interest" description="Disordered" evidence="1">
    <location>
        <begin position="31"/>
        <end position="86"/>
    </location>
</feature>
<dbReference type="Proteomes" id="UP001152519">
    <property type="component" value="Unassembled WGS sequence"/>
</dbReference>
<keyword evidence="2" id="KW-0540">Nuclease</keyword>
<gene>
    <name evidence="2" type="ORF">SCOCK_120178</name>
</gene>
<comment type="caution">
    <text evidence="2">The sequence shown here is derived from an EMBL/GenBank/DDBJ whole genome shotgun (WGS) entry which is preliminary data.</text>
</comment>
<feature type="compositionally biased region" description="Basic residues" evidence="1">
    <location>
        <begin position="34"/>
        <end position="47"/>
    </location>
</feature>
<sequence length="86" mass="9735">MRSPLRRGQQRPARGRWLVAQFRPQGFAWGYPQRRLKNAHPLRKRAPPRGSAPPERAPPWGRPGRAAGRRGRRAAGTPLDRVLKAS</sequence>
<evidence type="ECO:0000313" key="3">
    <source>
        <dbReference type="Proteomes" id="UP001152519"/>
    </source>
</evidence>
<dbReference type="GO" id="GO:0004527">
    <property type="term" value="F:exonuclease activity"/>
    <property type="evidence" value="ECO:0007669"/>
    <property type="project" value="UniProtKB-KW"/>
</dbReference>
<organism evidence="2 3">
    <name type="scientific">Actinacidiphila cocklensis</name>
    <dbReference type="NCBI Taxonomy" id="887465"/>
    <lineage>
        <taxon>Bacteria</taxon>
        <taxon>Bacillati</taxon>
        <taxon>Actinomycetota</taxon>
        <taxon>Actinomycetes</taxon>
        <taxon>Kitasatosporales</taxon>
        <taxon>Streptomycetaceae</taxon>
        <taxon>Actinacidiphila</taxon>
    </lineage>
</organism>
<dbReference type="EMBL" id="CAJSLV010000024">
    <property type="protein sequence ID" value="CAG6391542.1"/>
    <property type="molecule type" value="Genomic_DNA"/>
</dbReference>
<protein>
    <submittedName>
        <fullName evidence="2">Exonuclease SbcC</fullName>
    </submittedName>
</protein>
<evidence type="ECO:0000256" key="1">
    <source>
        <dbReference type="SAM" id="MobiDB-lite"/>
    </source>
</evidence>
<keyword evidence="2" id="KW-0269">Exonuclease</keyword>
<dbReference type="AlphaFoldDB" id="A0A9W4GNS0"/>
<keyword evidence="2" id="KW-0378">Hydrolase</keyword>
<keyword evidence="3" id="KW-1185">Reference proteome</keyword>
<reference evidence="2" key="1">
    <citation type="submission" date="2021-05" db="EMBL/GenBank/DDBJ databases">
        <authorList>
            <person name="Arsene-Ploetze F."/>
        </authorList>
    </citation>
    <scope>NUCLEOTIDE SEQUENCE</scope>
    <source>
        <strain evidence="2">DSM 42138</strain>
    </source>
</reference>
<name>A0A9W4GNS0_9ACTN</name>
<evidence type="ECO:0000313" key="2">
    <source>
        <dbReference type="EMBL" id="CAG6391542.1"/>
    </source>
</evidence>